<accession>A0A1M5TU90</accession>
<dbReference type="Proteomes" id="UP000183995">
    <property type="component" value="Unassembled WGS sequence"/>
</dbReference>
<dbReference type="CDD" id="cd24138">
    <property type="entry name" value="TtcA-like"/>
    <property type="match status" value="1"/>
</dbReference>
<dbReference type="SUPFAM" id="SSF52402">
    <property type="entry name" value="Adenine nucleotide alpha hydrolases-like"/>
    <property type="match status" value="1"/>
</dbReference>
<dbReference type="PANTHER" id="PTHR43686">
    <property type="entry name" value="SULFURTRANSFERASE-RELATED"/>
    <property type="match status" value="1"/>
</dbReference>
<evidence type="ECO:0000259" key="2">
    <source>
        <dbReference type="Pfam" id="PF01171"/>
    </source>
</evidence>
<evidence type="ECO:0000256" key="1">
    <source>
        <dbReference type="ARBA" id="ARBA00022679"/>
    </source>
</evidence>
<dbReference type="PANTHER" id="PTHR43686:SF1">
    <property type="entry name" value="AMINOTRAN_5 DOMAIN-CONTAINING PROTEIN"/>
    <property type="match status" value="1"/>
</dbReference>
<dbReference type="Gene3D" id="3.40.50.620">
    <property type="entry name" value="HUPs"/>
    <property type="match status" value="1"/>
</dbReference>
<dbReference type="AlphaFoldDB" id="A0A1M5TU90"/>
<organism evidence="3 4">
    <name type="scientific">Sporobacter termitidis DSM 10068</name>
    <dbReference type="NCBI Taxonomy" id="1123282"/>
    <lineage>
        <taxon>Bacteria</taxon>
        <taxon>Bacillati</taxon>
        <taxon>Bacillota</taxon>
        <taxon>Clostridia</taxon>
        <taxon>Eubacteriales</taxon>
        <taxon>Oscillospiraceae</taxon>
        <taxon>Sporobacter</taxon>
    </lineage>
</organism>
<dbReference type="GO" id="GO:0008033">
    <property type="term" value="P:tRNA processing"/>
    <property type="evidence" value="ECO:0007669"/>
    <property type="project" value="InterPro"/>
</dbReference>
<dbReference type="STRING" id="1123282.SAMN02745823_00232"/>
<gene>
    <name evidence="3" type="ORF">SAMN02745823_00232</name>
</gene>
<dbReference type="RefSeq" id="WP_073075803.1">
    <property type="nucleotide sequence ID" value="NZ_FQXV01000001.1"/>
</dbReference>
<dbReference type="InterPro" id="IPR035107">
    <property type="entry name" value="tRNA_thiolation_TtcA_Ctu1"/>
</dbReference>
<protein>
    <submittedName>
        <fullName evidence="3">tRNA(Ile)-lysidine synthase TilS/MesJ</fullName>
    </submittedName>
</protein>
<feature type="domain" description="tRNA(Ile)-lysidine/2-thiocytidine synthase N-terminal" evidence="2">
    <location>
        <begin position="39"/>
        <end position="204"/>
    </location>
</feature>
<evidence type="ECO:0000313" key="4">
    <source>
        <dbReference type="Proteomes" id="UP000183995"/>
    </source>
</evidence>
<dbReference type="InterPro" id="IPR014729">
    <property type="entry name" value="Rossmann-like_a/b/a_fold"/>
</dbReference>
<dbReference type="OrthoDB" id="9801054at2"/>
<evidence type="ECO:0000313" key="3">
    <source>
        <dbReference type="EMBL" id="SHH54259.1"/>
    </source>
</evidence>
<keyword evidence="1" id="KW-0808">Transferase</keyword>
<dbReference type="InterPro" id="IPR011063">
    <property type="entry name" value="TilS/TtcA_N"/>
</dbReference>
<dbReference type="EMBL" id="FQXV01000001">
    <property type="protein sequence ID" value="SHH54259.1"/>
    <property type="molecule type" value="Genomic_DNA"/>
</dbReference>
<proteinExistence type="predicted"/>
<dbReference type="GO" id="GO:0016740">
    <property type="term" value="F:transferase activity"/>
    <property type="evidence" value="ECO:0007669"/>
    <property type="project" value="UniProtKB-KW"/>
</dbReference>
<name>A0A1M5TU90_9FIRM</name>
<reference evidence="3 4" key="1">
    <citation type="submission" date="2016-11" db="EMBL/GenBank/DDBJ databases">
        <authorList>
            <person name="Jaros S."/>
            <person name="Januszkiewicz K."/>
            <person name="Wedrychowicz H."/>
        </authorList>
    </citation>
    <scope>NUCLEOTIDE SEQUENCE [LARGE SCALE GENOMIC DNA]</scope>
    <source>
        <strain evidence="3 4">DSM 10068</strain>
    </source>
</reference>
<dbReference type="PIRSF" id="PIRSF004976">
    <property type="entry name" value="ATPase_YdaO"/>
    <property type="match status" value="1"/>
</dbReference>
<sequence>MEKYEEIEKSITKKYRKEIWKRFTSAVVEYQMINEGDKIAACISGGKDSMLMAKCLQELQKHKVKQFDLEFLVMDPGYNKINRQTIIDNAALLNIPVTIFETNIFDVVAKTDRSPCYLCAKMRRGYLYSKARELGCNKIALGHHFDDVIETILMSMLYGAEVKTMMPKLHSTNFEGMELIRPMYMVREADILAWKRYNSLNFIQCACRFTENCVLGDNGGTSKRQEMKDLIKKFRQINPTIDISIFNSVRNVNLKTIIGYHDGDEYHSFLDRYDRPAAPED</sequence>
<dbReference type="Pfam" id="PF01171">
    <property type="entry name" value="ATP_bind_3"/>
    <property type="match status" value="1"/>
</dbReference>
<keyword evidence="4" id="KW-1185">Reference proteome</keyword>